<keyword evidence="6 9" id="KW-1133">Transmembrane helix</keyword>
<dbReference type="Pfam" id="PF02705">
    <property type="entry name" value="K_trans"/>
    <property type="match status" value="1"/>
</dbReference>
<dbReference type="STRING" id="45354.A0A1L0DEB9"/>
<feature type="transmembrane region" description="Helical" evidence="9">
    <location>
        <begin position="440"/>
        <end position="462"/>
    </location>
</feature>
<proteinExistence type="predicted"/>
<accession>A0A1L0DEB9</accession>
<sequence>MLKQVHITPDNHSIDDEEGCVSVVGEIPTVRSQSYREIGMLAYSSLGAIYGDIATSPLYVLNSIKYHHSPPNREDIYGAVSLIFYLFLFVVLIKYSLIVLTFGPNEGEGGQVAIYAKIARCLRFGPKGVIIPGSPEKSDLELLKRTDTTSSFMSSKTTNSVWKQNPSVLKFISILTLFCCFLGCSLVISDGLLTPTTSVLSAVAGIQVANPSFTNVLAVSEVVLIVLFVIQQLGSHKISHVFAPIVLLWLIGLVICGVINISHHPAILKSLSPYYAIQLLRNAGIDALGGAMLAITGTEAMFADLGHFGKVPCQIGITFVFICLMITYLGQGAYLVNHADEIANVFYVSIPGGVNGKFYWVMFVLATLSTIIASQALILGVFSILSQMINLDCFPKLRVIHVSSSYAGKVYIPAANLLLLIGVVGATAGFKNSNNVTSAYGLGISLDFLVTSTLMVICMIYVYEFKWWIPLVFCLIFVPLELCLVIANLKKVPHGGWFPLMMCSIFFGFFSFWRYCRDRTVNEQLNSRVRIADLFPRYKRKLAPEVVDLKHRGTGVFEVGTDNQIGTKAENATEIDTGNEILTETGNDMSTEDDAIDLGSEVNGMNIGSTQIDESSLDKEEMDIFQTLRWKEDTNTDVFTNVASRYGEARLATHPGIAIIYSDTPHQDLASPSTVPSVYAKIISNFASVPSVVIFTTIRVLSIPAVEASEKILVGATKIPGHYKCVLRFGFMEEVVIDDQLTNQIVEQFVDARINKETSILHIFETNKIRSHHYLGEEFATKNPFKLLLRYARTFMIDQVFSPLNSIFRFNDLYVRIVDEEEESKEKLFIGNVMRI</sequence>
<dbReference type="GO" id="GO:0016020">
    <property type="term" value="C:membrane"/>
    <property type="evidence" value="ECO:0007669"/>
    <property type="project" value="UniProtKB-SubCell"/>
</dbReference>
<evidence type="ECO:0000256" key="7">
    <source>
        <dbReference type="ARBA" id="ARBA00023065"/>
    </source>
</evidence>
<name>A0A1L0DEB9_9ASCO</name>
<feature type="domain" description="K+ potassium transporter integral membrane" evidence="10">
    <location>
        <begin position="42"/>
        <end position="535"/>
    </location>
</feature>
<evidence type="ECO:0000256" key="6">
    <source>
        <dbReference type="ARBA" id="ARBA00022989"/>
    </source>
</evidence>
<organism evidence="12 13">
    <name type="scientific">Sungouiella intermedia</name>
    <dbReference type="NCBI Taxonomy" id="45354"/>
    <lineage>
        <taxon>Eukaryota</taxon>
        <taxon>Fungi</taxon>
        <taxon>Dikarya</taxon>
        <taxon>Ascomycota</taxon>
        <taxon>Saccharomycotina</taxon>
        <taxon>Pichiomycetes</taxon>
        <taxon>Metschnikowiaceae</taxon>
        <taxon>Sungouiella</taxon>
    </lineage>
</organism>
<feature type="transmembrane region" description="Helical" evidence="9">
    <location>
        <begin position="406"/>
        <end position="428"/>
    </location>
</feature>
<dbReference type="Proteomes" id="UP000182334">
    <property type="component" value="Chromosome II"/>
</dbReference>
<dbReference type="EMBL" id="LT635757">
    <property type="protein sequence ID" value="SGZ50742.1"/>
    <property type="molecule type" value="Genomic_DNA"/>
</dbReference>
<keyword evidence="8 9" id="KW-0472">Membrane</keyword>
<keyword evidence="4 9" id="KW-0812">Transmembrane</keyword>
<gene>
    <name evidence="12" type="ORF">SAMEA4029010_CIC11G00000003684</name>
</gene>
<evidence type="ECO:0000259" key="11">
    <source>
        <dbReference type="Pfam" id="PF22776"/>
    </source>
</evidence>
<evidence type="ECO:0000256" key="9">
    <source>
        <dbReference type="SAM" id="Phobius"/>
    </source>
</evidence>
<feature type="transmembrane region" description="Helical" evidence="9">
    <location>
        <begin position="358"/>
        <end position="385"/>
    </location>
</feature>
<dbReference type="InterPro" id="IPR053952">
    <property type="entry name" value="K_trans_C"/>
</dbReference>
<evidence type="ECO:0000259" key="10">
    <source>
        <dbReference type="Pfam" id="PF02705"/>
    </source>
</evidence>
<keyword evidence="7" id="KW-0406">Ion transport</keyword>
<dbReference type="AlphaFoldDB" id="A0A1L0DEB9"/>
<feature type="transmembrane region" description="Helical" evidence="9">
    <location>
        <begin position="76"/>
        <end position="97"/>
    </location>
</feature>
<dbReference type="OrthoDB" id="504708at2759"/>
<evidence type="ECO:0000256" key="3">
    <source>
        <dbReference type="ARBA" id="ARBA00022538"/>
    </source>
</evidence>
<feature type="transmembrane region" description="Helical" evidence="9">
    <location>
        <begin position="208"/>
        <end position="230"/>
    </location>
</feature>
<evidence type="ECO:0000313" key="13">
    <source>
        <dbReference type="Proteomes" id="UP000182334"/>
    </source>
</evidence>
<dbReference type="GO" id="GO:0015079">
    <property type="term" value="F:potassium ion transmembrane transporter activity"/>
    <property type="evidence" value="ECO:0007669"/>
    <property type="project" value="InterPro"/>
</dbReference>
<feature type="transmembrane region" description="Helical" evidence="9">
    <location>
        <begin position="469"/>
        <end position="489"/>
    </location>
</feature>
<dbReference type="InterPro" id="IPR053951">
    <property type="entry name" value="K_trans_N"/>
</dbReference>
<feature type="transmembrane region" description="Helical" evidence="9">
    <location>
        <begin position="168"/>
        <end position="188"/>
    </location>
</feature>
<feature type="domain" description="K+ potassium transporter C-terminal" evidence="11">
    <location>
        <begin position="655"/>
        <end position="805"/>
    </location>
</feature>
<feature type="transmembrane region" description="Helical" evidence="9">
    <location>
        <begin position="242"/>
        <end position="263"/>
    </location>
</feature>
<comment type="subcellular location">
    <subcellularLocation>
        <location evidence="1">Membrane</location>
        <topology evidence="1">Multi-pass membrane protein</topology>
    </subcellularLocation>
</comment>
<dbReference type="Pfam" id="PF22776">
    <property type="entry name" value="K_trans_C"/>
    <property type="match status" value="1"/>
</dbReference>
<keyword evidence="2" id="KW-0813">Transport</keyword>
<evidence type="ECO:0000256" key="2">
    <source>
        <dbReference type="ARBA" id="ARBA00022448"/>
    </source>
</evidence>
<keyword evidence="5" id="KW-0630">Potassium</keyword>
<evidence type="ECO:0000256" key="4">
    <source>
        <dbReference type="ARBA" id="ARBA00022692"/>
    </source>
</evidence>
<keyword evidence="3" id="KW-0633">Potassium transport</keyword>
<reference evidence="12 13" key="1">
    <citation type="submission" date="2016-10" db="EMBL/GenBank/DDBJ databases">
        <authorList>
            <person name="de Groot N.N."/>
        </authorList>
    </citation>
    <scope>NUCLEOTIDE SEQUENCE [LARGE SCALE GENOMIC DNA]</scope>
    <source>
        <strain evidence="12 13">CBS 141442</strain>
    </source>
</reference>
<protein>
    <submittedName>
        <fullName evidence="12">CIC11C00000003684</fullName>
    </submittedName>
</protein>
<evidence type="ECO:0000313" key="12">
    <source>
        <dbReference type="EMBL" id="SGZ50742.1"/>
    </source>
</evidence>
<feature type="transmembrane region" description="Helical" evidence="9">
    <location>
        <begin position="495"/>
        <end position="516"/>
    </location>
</feature>
<feature type="transmembrane region" description="Helical" evidence="9">
    <location>
        <begin position="315"/>
        <end position="336"/>
    </location>
</feature>
<evidence type="ECO:0000256" key="8">
    <source>
        <dbReference type="ARBA" id="ARBA00023136"/>
    </source>
</evidence>
<feature type="transmembrane region" description="Helical" evidence="9">
    <location>
        <begin position="41"/>
        <end position="61"/>
    </location>
</feature>
<dbReference type="InterPro" id="IPR003855">
    <property type="entry name" value="K+_transporter"/>
</dbReference>
<dbReference type="PANTHER" id="PTHR30540">
    <property type="entry name" value="OSMOTIC STRESS POTASSIUM TRANSPORTER"/>
    <property type="match status" value="1"/>
</dbReference>
<evidence type="ECO:0000256" key="5">
    <source>
        <dbReference type="ARBA" id="ARBA00022958"/>
    </source>
</evidence>
<evidence type="ECO:0000256" key="1">
    <source>
        <dbReference type="ARBA" id="ARBA00004141"/>
    </source>
</evidence>
<keyword evidence="13" id="KW-1185">Reference proteome</keyword>
<dbReference type="PANTHER" id="PTHR30540:SF83">
    <property type="entry name" value="K+ POTASSIUM TRANSPORTER"/>
    <property type="match status" value="1"/>
</dbReference>
<dbReference type="NCBIfam" id="TIGR00794">
    <property type="entry name" value="kup"/>
    <property type="match status" value="1"/>
</dbReference>